<reference evidence="1" key="2">
    <citation type="journal article" date="2015" name="Fish Shellfish Immunol.">
        <title>Early steps in the European eel (Anguilla anguilla)-Vibrio vulnificus interaction in the gills: Role of the RtxA13 toxin.</title>
        <authorList>
            <person name="Callol A."/>
            <person name="Pajuelo D."/>
            <person name="Ebbesson L."/>
            <person name="Teles M."/>
            <person name="MacKenzie S."/>
            <person name="Amaro C."/>
        </authorList>
    </citation>
    <scope>NUCLEOTIDE SEQUENCE</scope>
</reference>
<sequence>MIHREAGLRGEQEAPAPLNVLTALSFDPSSRCLRRVHYDDILKSWSPAN</sequence>
<accession>A0A0E9QIQ2</accession>
<organism evidence="1">
    <name type="scientific">Anguilla anguilla</name>
    <name type="common">European freshwater eel</name>
    <name type="synonym">Muraena anguilla</name>
    <dbReference type="NCBI Taxonomy" id="7936"/>
    <lineage>
        <taxon>Eukaryota</taxon>
        <taxon>Metazoa</taxon>
        <taxon>Chordata</taxon>
        <taxon>Craniata</taxon>
        <taxon>Vertebrata</taxon>
        <taxon>Euteleostomi</taxon>
        <taxon>Actinopterygii</taxon>
        <taxon>Neopterygii</taxon>
        <taxon>Teleostei</taxon>
        <taxon>Anguilliformes</taxon>
        <taxon>Anguillidae</taxon>
        <taxon>Anguilla</taxon>
    </lineage>
</organism>
<dbReference type="AlphaFoldDB" id="A0A0E9QIQ2"/>
<evidence type="ECO:0000313" key="1">
    <source>
        <dbReference type="EMBL" id="JAH16377.1"/>
    </source>
</evidence>
<dbReference type="EMBL" id="GBXM01092200">
    <property type="protein sequence ID" value="JAH16377.1"/>
    <property type="molecule type" value="Transcribed_RNA"/>
</dbReference>
<name>A0A0E9QIQ2_ANGAN</name>
<reference evidence="1" key="1">
    <citation type="submission" date="2014-11" db="EMBL/GenBank/DDBJ databases">
        <authorList>
            <person name="Amaro Gonzalez C."/>
        </authorList>
    </citation>
    <scope>NUCLEOTIDE SEQUENCE</scope>
</reference>
<protein>
    <submittedName>
        <fullName evidence="1">Uncharacterized protein</fullName>
    </submittedName>
</protein>
<proteinExistence type="predicted"/>